<dbReference type="AlphaFoldDB" id="A0A9W9PHC9"/>
<accession>A0A9W9PHC9</accession>
<sequence>MAHQAHNIPWHLLASNLRWEAPGPFDNFATNLYPRGKPHQANDLNRFVDAFVRNLDEHAVCERRKYPEKYDIPQPSDLILDEATVRKIAPTVRRWRGKWARGSECPSGVCNLRDGLEACECEPIPSEERFMSAFLRPLVDNECYQFYEENGDAFFNLEVVKTLLLYGEMDAILRVCAHPDICLRRWFSRAPCYDTGGDDLGWNLICYKMLSVYICLNVAWDESVLATFPHRRFFDMDSSRESLETNTGNGEHWLLNRELHRRRRYKFKGYPASGDLLSSSTDRYKEDHGLYGRVPIHEFLDLWLPGAGSHKPSADDTHAVRSLLCSKGLPMELALKVMRLADYEPPRSKHNVPHDPLHPSNREELGNYLKYCWQTLVRCYMMGKELGMNTTEHGYNSGESINWKVMVARTIIRLFRHQREGKAKFTSDGFVVAKSPRTWWEWGGSDWSRGRRIPFDVRTIGGKSLCAYRFTYPIKY</sequence>
<dbReference type="OrthoDB" id="3204049at2759"/>
<reference evidence="1" key="2">
    <citation type="journal article" date="2023" name="IMA Fungus">
        <title>Comparative genomic study of the Penicillium genus elucidates a diverse pangenome and 15 lateral gene transfer events.</title>
        <authorList>
            <person name="Petersen C."/>
            <person name="Sorensen T."/>
            <person name="Nielsen M.R."/>
            <person name="Sondergaard T.E."/>
            <person name="Sorensen J.L."/>
            <person name="Fitzpatrick D.A."/>
            <person name="Frisvad J.C."/>
            <person name="Nielsen K.L."/>
        </authorList>
    </citation>
    <scope>NUCLEOTIDE SEQUENCE</scope>
    <source>
        <strain evidence="1">IBT 19713</strain>
    </source>
</reference>
<dbReference type="Proteomes" id="UP001150941">
    <property type="component" value="Unassembled WGS sequence"/>
</dbReference>
<organism evidence="1 2">
    <name type="scientific">Penicillium chermesinum</name>
    <dbReference type="NCBI Taxonomy" id="63820"/>
    <lineage>
        <taxon>Eukaryota</taxon>
        <taxon>Fungi</taxon>
        <taxon>Dikarya</taxon>
        <taxon>Ascomycota</taxon>
        <taxon>Pezizomycotina</taxon>
        <taxon>Eurotiomycetes</taxon>
        <taxon>Eurotiomycetidae</taxon>
        <taxon>Eurotiales</taxon>
        <taxon>Aspergillaceae</taxon>
        <taxon>Penicillium</taxon>
    </lineage>
</organism>
<evidence type="ECO:0000313" key="1">
    <source>
        <dbReference type="EMBL" id="KAJ5246875.1"/>
    </source>
</evidence>
<proteinExistence type="predicted"/>
<dbReference type="RefSeq" id="XP_058334296.1">
    <property type="nucleotide sequence ID" value="XM_058471155.1"/>
</dbReference>
<evidence type="ECO:0000313" key="2">
    <source>
        <dbReference type="Proteomes" id="UP001150941"/>
    </source>
</evidence>
<dbReference type="GeneID" id="83198458"/>
<keyword evidence="2" id="KW-1185">Reference proteome</keyword>
<comment type="caution">
    <text evidence="1">The sequence shown here is derived from an EMBL/GenBank/DDBJ whole genome shotgun (WGS) entry which is preliminary data.</text>
</comment>
<name>A0A9W9PHC9_9EURO</name>
<reference evidence="1" key="1">
    <citation type="submission" date="2022-11" db="EMBL/GenBank/DDBJ databases">
        <authorList>
            <person name="Petersen C."/>
        </authorList>
    </citation>
    <scope>NUCLEOTIDE SEQUENCE</scope>
    <source>
        <strain evidence="1">IBT 19713</strain>
    </source>
</reference>
<protein>
    <submittedName>
        <fullName evidence="1">Uncharacterized protein</fullName>
    </submittedName>
</protein>
<gene>
    <name evidence="1" type="ORF">N7468_001858</name>
</gene>
<dbReference type="EMBL" id="JAPQKS010000002">
    <property type="protein sequence ID" value="KAJ5246875.1"/>
    <property type="molecule type" value="Genomic_DNA"/>
</dbReference>